<organism evidence="2 3">
    <name type="scientific">Humisphaera borealis</name>
    <dbReference type="NCBI Taxonomy" id="2807512"/>
    <lineage>
        <taxon>Bacteria</taxon>
        <taxon>Pseudomonadati</taxon>
        <taxon>Planctomycetota</taxon>
        <taxon>Phycisphaerae</taxon>
        <taxon>Tepidisphaerales</taxon>
        <taxon>Tepidisphaeraceae</taxon>
        <taxon>Humisphaera</taxon>
    </lineage>
</organism>
<reference evidence="2 3" key="1">
    <citation type="submission" date="2020-10" db="EMBL/GenBank/DDBJ databases">
        <title>Wide distribution of Phycisphaera-like planctomycetes from WD2101 soil group in peatlands and genome analysis of the first cultivated representative.</title>
        <authorList>
            <person name="Dedysh S.N."/>
            <person name="Beletsky A.V."/>
            <person name="Ivanova A."/>
            <person name="Kulichevskaya I.S."/>
            <person name="Suzina N.E."/>
            <person name="Philippov D.A."/>
            <person name="Rakitin A.L."/>
            <person name="Mardanov A.V."/>
            <person name="Ravin N.V."/>
        </authorList>
    </citation>
    <scope>NUCLEOTIDE SEQUENCE [LARGE SCALE GENOMIC DNA]</scope>
    <source>
        <strain evidence="2 3">M1803</strain>
    </source>
</reference>
<protein>
    <recommendedName>
        <fullName evidence="4">DUF1559 domain-containing protein</fullName>
    </recommendedName>
</protein>
<feature type="signal peptide" evidence="1">
    <location>
        <begin position="1"/>
        <end position="20"/>
    </location>
</feature>
<accession>A0A7M2WXW5</accession>
<feature type="chain" id="PRO_5034131578" description="DUF1559 domain-containing protein" evidence="1">
    <location>
        <begin position="21"/>
        <end position="403"/>
    </location>
</feature>
<evidence type="ECO:0000313" key="3">
    <source>
        <dbReference type="Proteomes" id="UP000593765"/>
    </source>
</evidence>
<name>A0A7M2WXW5_9BACT</name>
<gene>
    <name evidence="2" type="ORF">IPV69_02130</name>
</gene>
<dbReference type="KEGG" id="hbs:IPV69_02130"/>
<keyword evidence="1" id="KW-0732">Signal</keyword>
<dbReference type="Proteomes" id="UP000593765">
    <property type="component" value="Chromosome"/>
</dbReference>
<sequence length="403" mass="43905">MSRTSFVDAFFNILFFLLVAACSSISCTSASRGRTEAGLVVVYVPDGDRRDYMVELHRRGKQAKAATRPTDVVIARFDQAGRPIDDLPRTEAAPRKQQIRIRTKLPEEEFAVVVIPASPAVGKIPSPENREAAAQFVQRCFAERQDHQHPSNPPLGRAADAMSRGIFGSLKGGQPTINESIRTMLQEVELAKRSFSGSAIRASVDKFVSFDDTIVASAGVDIFRATNSGPLSFQEGFFDQAALIERLNQIARQRTVPSNAALDPWTHSSEAVQTAIQASRSNALLYLQITHPSTVFGRPLIWYDFTADDGKPVGLDMGSPKDATIRLDAVVGELGDSSPTGKAEAENKYGPYFIDALLHVVNPKPSIVVLDPRVGERAATNSTKETGLVQLQRGFQLIVPKAE</sequence>
<evidence type="ECO:0000256" key="1">
    <source>
        <dbReference type="SAM" id="SignalP"/>
    </source>
</evidence>
<keyword evidence="3" id="KW-1185">Reference proteome</keyword>
<dbReference type="AlphaFoldDB" id="A0A7M2WXW5"/>
<dbReference type="RefSeq" id="WP_206293268.1">
    <property type="nucleotide sequence ID" value="NZ_CP063458.1"/>
</dbReference>
<dbReference type="PROSITE" id="PS51257">
    <property type="entry name" value="PROKAR_LIPOPROTEIN"/>
    <property type="match status" value="1"/>
</dbReference>
<dbReference type="EMBL" id="CP063458">
    <property type="protein sequence ID" value="QOV90194.1"/>
    <property type="molecule type" value="Genomic_DNA"/>
</dbReference>
<evidence type="ECO:0000313" key="2">
    <source>
        <dbReference type="EMBL" id="QOV90194.1"/>
    </source>
</evidence>
<evidence type="ECO:0008006" key="4">
    <source>
        <dbReference type="Google" id="ProtNLM"/>
    </source>
</evidence>
<proteinExistence type="predicted"/>